<proteinExistence type="inferred from homology"/>
<dbReference type="InterPro" id="IPR037066">
    <property type="entry name" value="Plug_dom_sf"/>
</dbReference>
<dbReference type="InterPro" id="IPR012910">
    <property type="entry name" value="Plug_dom"/>
</dbReference>
<dbReference type="GO" id="GO:0009279">
    <property type="term" value="C:cell outer membrane"/>
    <property type="evidence" value="ECO:0007669"/>
    <property type="project" value="UniProtKB-SubCell"/>
</dbReference>
<dbReference type="GO" id="GO:0044718">
    <property type="term" value="P:siderophore transmembrane transport"/>
    <property type="evidence" value="ECO:0007669"/>
    <property type="project" value="TreeGrafter"/>
</dbReference>
<dbReference type="Gene3D" id="2.40.170.20">
    <property type="entry name" value="TonB-dependent receptor, beta-barrel domain"/>
    <property type="match status" value="1"/>
</dbReference>
<dbReference type="RefSeq" id="WP_198343050.1">
    <property type="nucleotide sequence ID" value="NZ_CP021425.1"/>
</dbReference>
<evidence type="ECO:0000313" key="13">
    <source>
        <dbReference type="Proteomes" id="UP000196027"/>
    </source>
</evidence>
<dbReference type="Gene3D" id="2.170.130.10">
    <property type="entry name" value="TonB-dependent receptor, plug domain"/>
    <property type="match status" value="1"/>
</dbReference>
<dbReference type="EMBL" id="CP021425">
    <property type="protein sequence ID" value="ARU58028.1"/>
    <property type="molecule type" value="Genomic_DNA"/>
</dbReference>
<evidence type="ECO:0000256" key="7">
    <source>
        <dbReference type="ARBA" id="ARBA00023237"/>
    </source>
</evidence>
<dbReference type="InterPro" id="IPR036942">
    <property type="entry name" value="Beta-barrel_TonB_sf"/>
</dbReference>
<keyword evidence="7 8" id="KW-0998">Cell outer membrane</keyword>
<keyword evidence="3 8" id="KW-1134">Transmembrane beta strand</keyword>
<dbReference type="Pfam" id="PF00593">
    <property type="entry name" value="TonB_dep_Rec_b-barrel"/>
    <property type="match status" value="1"/>
</dbReference>
<accession>A0A1Y0IBX7</accession>
<dbReference type="GO" id="GO:0015344">
    <property type="term" value="F:siderophore uptake transmembrane transporter activity"/>
    <property type="evidence" value="ECO:0007669"/>
    <property type="project" value="TreeGrafter"/>
</dbReference>
<feature type="domain" description="TonB-dependent receptor plug" evidence="11">
    <location>
        <begin position="50"/>
        <end position="159"/>
    </location>
</feature>
<dbReference type="Proteomes" id="UP000196027">
    <property type="component" value="Chromosome"/>
</dbReference>
<gene>
    <name evidence="12" type="ORF">OLMES_4009</name>
</gene>
<comment type="subcellular location">
    <subcellularLocation>
        <location evidence="1 8">Cell outer membrane</location>
        <topology evidence="1 8">Multi-pass membrane protein</topology>
    </subcellularLocation>
</comment>
<evidence type="ECO:0000256" key="6">
    <source>
        <dbReference type="ARBA" id="ARBA00023136"/>
    </source>
</evidence>
<keyword evidence="2 8" id="KW-0813">Transport</keyword>
<sequence length="616" mass="70026">MKWFVSILLVTLFAPLTFAQKKLLIDVKGTSLQELMNLKITSLSKKSEPLSEAPAAVYVLTRDDIIRSGANHLPEVLRYVPGVEVARISATQWAISIRGFNSNSANKLLVMIDGRSVYSPLYSGVLWEEKDVLMDDVERIEVVRGPGGTLWGANAVNGVINIITRSARDAEGSHIKVGAGRVEKGIVQLRHEQAVTDHQFVRVYGKFTDREESPAAENDSDKGQLAMGGFRWDIVDQFWGNLTVQGDVYHSELGGGFVSATREGRDGRGHNLLLNWKLKANPRQNHKLLFYFDHTTLETSLSDRRDIWNLEYQLQQQWGRNEFVIGAGYRYLTDDVTGSDLFSVAPQKRSDEIINVFLQNDTAFQGNTLHLILGSKFEHNNYTGDEWQPSIRLAKIWGDFMVWGAWSRAIRVPSRLEHDIVSPFLTGNQTAVSEESDFYEIGMRYQHHTQWQTDLSLYYGEYEHLLSVEIPMLANNISGRNLGLELSSQVQLLNNWLLRLNYTYTRLLMETAAGSLDTSTEANIEGRSPRHMAQLISFLDLSPQWQLNSYIRFFDELAAEQTDHYVVFDLALSWQLHPAGRLQLVGRHLGDAKHREWSSPESQVEQEVMLMTSWSF</sequence>
<dbReference type="PROSITE" id="PS52016">
    <property type="entry name" value="TONB_DEPENDENT_REC_3"/>
    <property type="match status" value="1"/>
</dbReference>
<dbReference type="Pfam" id="PF07715">
    <property type="entry name" value="Plug"/>
    <property type="match status" value="1"/>
</dbReference>
<evidence type="ECO:0000313" key="12">
    <source>
        <dbReference type="EMBL" id="ARU58028.1"/>
    </source>
</evidence>
<evidence type="ECO:0000259" key="11">
    <source>
        <dbReference type="Pfam" id="PF07715"/>
    </source>
</evidence>
<dbReference type="AlphaFoldDB" id="A0A1Y0IBX7"/>
<dbReference type="PANTHER" id="PTHR30069:SF27">
    <property type="entry name" value="BLL4766 PROTEIN"/>
    <property type="match status" value="1"/>
</dbReference>
<dbReference type="InterPro" id="IPR000531">
    <property type="entry name" value="Beta-barrel_TonB"/>
</dbReference>
<feature type="domain" description="TonB-dependent receptor-like beta-barrel" evidence="10">
    <location>
        <begin position="218"/>
        <end position="584"/>
    </location>
</feature>
<keyword evidence="4 8" id="KW-0812">Transmembrane</keyword>
<evidence type="ECO:0000256" key="8">
    <source>
        <dbReference type="PROSITE-ProRule" id="PRU01360"/>
    </source>
</evidence>
<keyword evidence="6 8" id="KW-0472">Membrane</keyword>
<dbReference type="KEGG" id="ome:OLMES_4009"/>
<dbReference type="InterPro" id="IPR039426">
    <property type="entry name" value="TonB-dep_rcpt-like"/>
</dbReference>
<reference evidence="12 13" key="1">
    <citation type="submission" date="2017-05" db="EMBL/GenBank/DDBJ databases">
        <title>Genomic insights into alkan degradation activity of Oleiphilus messinensis.</title>
        <authorList>
            <person name="Kozyavkin S.A."/>
            <person name="Slesarev A.I."/>
            <person name="Golyshin P.N."/>
            <person name="Korzhenkov A."/>
            <person name="Golyshina O.N."/>
            <person name="Toshchakov S.V."/>
        </authorList>
    </citation>
    <scope>NUCLEOTIDE SEQUENCE [LARGE SCALE GENOMIC DNA]</scope>
    <source>
        <strain evidence="12 13">ME102</strain>
    </source>
</reference>
<evidence type="ECO:0000256" key="1">
    <source>
        <dbReference type="ARBA" id="ARBA00004571"/>
    </source>
</evidence>
<keyword evidence="12" id="KW-0675">Receptor</keyword>
<keyword evidence="13" id="KW-1185">Reference proteome</keyword>
<evidence type="ECO:0000256" key="2">
    <source>
        <dbReference type="ARBA" id="ARBA00022448"/>
    </source>
</evidence>
<evidence type="ECO:0000259" key="10">
    <source>
        <dbReference type="Pfam" id="PF00593"/>
    </source>
</evidence>
<keyword evidence="5 9" id="KW-0798">TonB box</keyword>
<name>A0A1Y0IBX7_9GAMM</name>
<protein>
    <submittedName>
        <fullName evidence="12">Outer membrane receptor and plug</fullName>
    </submittedName>
</protein>
<evidence type="ECO:0000256" key="5">
    <source>
        <dbReference type="ARBA" id="ARBA00023077"/>
    </source>
</evidence>
<dbReference type="PANTHER" id="PTHR30069">
    <property type="entry name" value="TONB-DEPENDENT OUTER MEMBRANE RECEPTOR"/>
    <property type="match status" value="1"/>
</dbReference>
<evidence type="ECO:0000256" key="4">
    <source>
        <dbReference type="ARBA" id="ARBA00022692"/>
    </source>
</evidence>
<organism evidence="12 13">
    <name type="scientific">Oleiphilus messinensis</name>
    <dbReference type="NCBI Taxonomy" id="141451"/>
    <lineage>
        <taxon>Bacteria</taxon>
        <taxon>Pseudomonadati</taxon>
        <taxon>Pseudomonadota</taxon>
        <taxon>Gammaproteobacteria</taxon>
        <taxon>Oceanospirillales</taxon>
        <taxon>Oleiphilaceae</taxon>
        <taxon>Oleiphilus</taxon>
    </lineage>
</organism>
<evidence type="ECO:0000256" key="3">
    <source>
        <dbReference type="ARBA" id="ARBA00022452"/>
    </source>
</evidence>
<comment type="similarity">
    <text evidence="8 9">Belongs to the TonB-dependent receptor family.</text>
</comment>
<evidence type="ECO:0000256" key="9">
    <source>
        <dbReference type="RuleBase" id="RU003357"/>
    </source>
</evidence>
<dbReference type="SUPFAM" id="SSF56935">
    <property type="entry name" value="Porins"/>
    <property type="match status" value="1"/>
</dbReference>